<evidence type="ECO:0000256" key="1">
    <source>
        <dbReference type="ARBA" id="ARBA00022737"/>
    </source>
</evidence>
<reference evidence="4" key="1">
    <citation type="journal article" date="2023" name="Proc. Natl. Acad. Sci. U.S.A.">
        <title>Genomic and structural basis for evolution of tropane alkaloid biosynthesis.</title>
        <authorList>
            <person name="Wanga Y.-J."/>
            <person name="Taina T."/>
            <person name="Yua J.-Y."/>
            <person name="Lia J."/>
            <person name="Xua B."/>
            <person name="Chenc J."/>
            <person name="D'Auriad J.C."/>
            <person name="Huanga J.-P."/>
            <person name="Huanga S.-X."/>
        </authorList>
    </citation>
    <scope>NUCLEOTIDE SEQUENCE [LARGE SCALE GENOMIC DNA]</scope>
    <source>
        <strain evidence="4">cv. KIB-2019</strain>
    </source>
</reference>
<dbReference type="EMBL" id="JAJAGQ010000014">
    <property type="protein sequence ID" value="KAJ8543608.1"/>
    <property type="molecule type" value="Genomic_DNA"/>
</dbReference>
<feature type="repeat" description="PPR" evidence="2">
    <location>
        <begin position="22"/>
        <end position="52"/>
    </location>
</feature>
<dbReference type="NCBIfam" id="TIGR00756">
    <property type="entry name" value="PPR"/>
    <property type="match status" value="5"/>
</dbReference>
<dbReference type="SUPFAM" id="SSF48452">
    <property type="entry name" value="TPR-like"/>
    <property type="match status" value="1"/>
</dbReference>
<accession>A0A9Q1LVU0</accession>
<dbReference type="PROSITE" id="PS51375">
    <property type="entry name" value="PPR"/>
    <property type="match status" value="4"/>
</dbReference>
<dbReference type="FunFam" id="1.25.40.10:FF:000073">
    <property type="entry name" value="Pentatricopeptide repeat-containing protein chloroplastic"/>
    <property type="match status" value="1"/>
</dbReference>
<dbReference type="InterPro" id="IPR046960">
    <property type="entry name" value="PPR_At4g14850-like_plant"/>
</dbReference>
<sequence length="258" mass="29431">MKAFQFGRGLHGMVVKGSVGLDIFVLNSLIHFYADCGCLDEAYLVFENMQTRDVVSWNTMMLGFAEGGYEDEALRMFYRMEEENVRPNDVTMMAVLSACGKKFDLEFGRWVHAFIKRNGIRESLILDNAILDMYMKCGSIEDAVRLFDKMEEKDIVSWTTMLVGYARAGNFDAARSILNTMPSQDIAAWNALISAYEQSGKPKEALAVFNELQLVKKAEPDEVLRKTMTSQELCDRRDAAISPIEENHKLEEKRKELF</sequence>
<gene>
    <name evidence="3" type="ORF">K7X08_006131</name>
</gene>
<dbReference type="AlphaFoldDB" id="A0A9Q1LVU0"/>
<dbReference type="OrthoDB" id="185373at2759"/>
<dbReference type="Pfam" id="PF13041">
    <property type="entry name" value="PPR_2"/>
    <property type="match status" value="1"/>
</dbReference>
<name>A0A9Q1LVU0_9SOLA</name>
<protein>
    <recommendedName>
        <fullName evidence="5">Pentatricopeptide repeat-containing protein</fullName>
    </recommendedName>
</protein>
<evidence type="ECO:0000256" key="2">
    <source>
        <dbReference type="PROSITE-ProRule" id="PRU00708"/>
    </source>
</evidence>
<dbReference type="InterPro" id="IPR002885">
    <property type="entry name" value="PPR_rpt"/>
</dbReference>
<dbReference type="InterPro" id="IPR011990">
    <property type="entry name" value="TPR-like_helical_dom_sf"/>
</dbReference>
<dbReference type="PANTHER" id="PTHR24015">
    <property type="entry name" value="OS07G0578800 PROTEIN-RELATED"/>
    <property type="match status" value="1"/>
</dbReference>
<proteinExistence type="predicted"/>
<evidence type="ECO:0000313" key="3">
    <source>
        <dbReference type="EMBL" id="KAJ8543608.1"/>
    </source>
</evidence>
<evidence type="ECO:0000313" key="4">
    <source>
        <dbReference type="Proteomes" id="UP001152561"/>
    </source>
</evidence>
<dbReference type="GO" id="GO:0009451">
    <property type="term" value="P:RNA modification"/>
    <property type="evidence" value="ECO:0007669"/>
    <property type="project" value="InterPro"/>
</dbReference>
<comment type="caution">
    <text evidence="3">The sequence shown here is derived from an EMBL/GenBank/DDBJ whole genome shotgun (WGS) entry which is preliminary data.</text>
</comment>
<feature type="repeat" description="PPR" evidence="2">
    <location>
        <begin position="123"/>
        <end position="153"/>
    </location>
</feature>
<feature type="repeat" description="PPR" evidence="2">
    <location>
        <begin position="53"/>
        <end position="87"/>
    </location>
</feature>
<dbReference type="Pfam" id="PF01535">
    <property type="entry name" value="PPR"/>
    <property type="match status" value="3"/>
</dbReference>
<evidence type="ECO:0008006" key="5">
    <source>
        <dbReference type="Google" id="ProtNLM"/>
    </source>
</evidence>
<keyword evidence="4" id="KW-1185">Reference proteome</keyword>
<dbReference type="Proteomes" id="UP001152561">
    <property type="component" value="Unassembled WGS sequence"/>
</dbReference>
<dbReference type="GO" id="GO:0003723">
    <property type="term" value="F:RNA binding"/>
    <property type="evidence" value="ECO:0007669"/>
    <property type="project" value="InterPro"/>
</dbReference>
<feature type="repeat" description="PPR" evidence="2">
    <location>
        <begin position="154"/>
        <end position="188"/>
    </location>
</feature>
<keyword evidence="1" id="KW-0677">Repeat</keyword>
<dbReference type="Gene3D" id="1.25.40.10">
    <property type="entry name" value="Tetratricopeptide repeat domain"/>
    <property type="match status" value="2"/>
</dbReference>
<dbReference type="PANTHER" id="PTHR24015:SF548">
    <property type="entry name" value="OS08G0340900 PROTEIN"/>
    <property type="match status" value="1"/>
</dbReference>
<organism evidence="3 4">
    <name type="scientific">Anisodus acutangulus</name>
    <dbReference type="NCBI Taxonomy" id="402998"/>
    <lineage>
        <taxon>Eukaryota</taxon>
        <taxon>Viridiplantae</taxon>
        <taxon>Streptophyta</taxon>
        <taxon>Embryophyta</taxon>
        <taxon>Tracheophyta</taxon>
        <taxon>Spermatophyta</taxon>
        <taxon>Magnoliopsida</taxon>
        <taxon>eudicotyledons</taxon>
        <taxon>Gunneridae</taxon>
        <taxon>Pentapetalae</taxon>
        <taxon>asterids</taxon>
        <taxon>lamiids</taxon>
        <taxon>Solanales</taxon>
        <taxon>Solanaceae</taxon>
        <taxon>Solanoideae</taxon>
        <taxon>Hyoscyameae</taxon>
        <taxon>Anisodus</taxon>
    </lineage>
</organism>